<accession>A0A6G1LCG5</accession>
<evidence type="ECO:0000256" key="1">
    <source>
        <dbReference type="SAM" id="MobiDB-lite"/>
    </source>
</evidence>
<evidence type="ECO:0000313" key="3">
    <source>
        <dbReference type="Proteomes" id="UP000799436"/>
    </source>
</evidence>
<proteinExistence type="predicted"/>
<dbReference type="AlphaFoldDB" id="A0A6G1LCG5"/>
<gene>
    <name evidence="2" type="ORF">EJ03DRAFT_64922</name>
</gene>
<feature type="region of interest" description="Disordered" evidence="1">
    <location>
        <begin position="160"/>
        <end position="186"/>
    </location>
</feature>
<organism evidence="2 3">
    <name type="scientific">Teratosphaeria nubilosa</name>
    <dbReference type="NCBI Taxonomy" id="161662"/>
    <lineage>
        <taxon>Eukaryota</taxon>
        <taxon>Fungi</taxon>
        <taxon>Dikarya</taxon>
        <taxon>Ascomycota</taxon>
        <taxon>Pezizomycotina</taxon>
        <taxon>Dothideomycetes</taxon>
        <taxon>Dothideomycetidae</taxon>
        <taxon>Mycosphaerellales</taxon>
        <taxon>Teratosphaeriaceae</taxon>
        <taxon>Teratosphaeria</taxon>
    </lineage>
</organism>
<sequence length="186" mass="21277">MSVMFESIAEAKTQESCLNPPDWQACLPSKHSTASALTMSRGMPVRARWVHDSRRPHVVHVRYERPLDVAANPLVVTRRCNVPEVQSGEPDSFRCRRSDRHHSQKGACHPFVLRRLLYGGKEQVWRSRKFYAWVDAWRTRPRHLPRQAASDVLHVKARDQCHHHPASQSHALGPPFRVSASTANNV</sequence>
<evidence type="ECO:0000313" key="2">
    <source>
        <dbReference type="EMBL" id="KAF2770545.1"/>
    </source>
</evidence>
<dbReference type="EMBL" id="ML995825">
    <property type="protein sequence ID" value="KAF2770545.1"/>
    <property type="molecule type" value="Genomic_DNA"/>
</dbReference>
<keyword evidence="3" id="KW-1185">Reference proteome</keyword>
<protein>
    <submittedName>
        <fullName evidence="2">Uncharacterized protein</fullName>
    </submittedName>
</protein>
<dbReference type="Proteomes" id="UP000799436">
    <property type="component" value="Unassembled WGS sequence"/>
</dbReference>
<reference evidence="2" key="1">
    <citation type="journal article" date="2020" name="Stud. Mycol.">
        <title>101 Dothideomycetes genomes: a test case for predicting lifestyles and emergence of pathogens.</title>
        <authorList>
            <person name="Haridas S."/>
            <person name="Albert R."/>
            <person name="Binder M."/>
            <person name="Bloem J."/>
            <person name="Labutti K."/>
            <person name="Salamov A."/>
            <person name="Andreopoulos B."/>
            <person name="Baker S."/>
            <person name="Barry K."/>
            <person name="Bills G."/>
            <person name="Bluhm B."/>
            <person name="Cannon C."/>
            <person name="Castanera R."/>
            <person name="Culley D."/>
            <person name="Daum C."/>
            <person name="Ezra D."/>
            <person name="Gonzalez J."/>
            <person name="Henrissat B."/>
            <person name="Kuo A."/>
            <person name="Liang C."/>
            <person name="Lipzen A."/>
            <person name="Lutzoni F."/>
            <person name="Magnuson J."/>
            <person name="Mondo S."/>
            <person name="Nolan M."/>
            <person name="Ohm R."/>
            <person name="Pangilinan J."/>
            <person name="Park H.-J."/>
            <person name="Ramirez L."/>
            <person name="Alfaro M."/>
            <person name="Sun H."/>
            <person name="Tritt A."/>
            <person name="Yoshinaga Y."/>
            <person name="Zwiers L.-H."/>
            <person name="Turgeon B."/>
            <person name="Goodwin S."/>
            <person name="Spatafora J."/>
            <person name="Crous P."/>
            <person name="Grigoriev I."/>
        </authorList>
    </citation>
    <scope>NUCLEOTIDE SEQUENCE</scope>
    <source>
        <strain evidence="2">CBS 116005</strain>
    </source>
</reference>
<name>A0A6G1LCG5_9PEZI</name>